<organism evidence="1 2">
    <name type="scientific">Dreissena polymorpha</name>
    <name type="common">Zebra mussel</name>
    <name type="synonym">Mytilus polymorpha</name>
    <dbReference type="NCBI Taxonomy" id="45954"/>
    <lineage>
        <taxon>Eukaryota</taxon>
        <taxon>Metazoa</taxon>
        <taxon>Spiralia</taxon>
        <taxon>Lophotrochozoa</taxon>
        <taxon>Mollusca</taxon>
        <taxon>Bivalvia</taxon>
        <taxon>Autobranchia</taxon>
        <taxon>Heteroconchia</taxon>
        <taxon>Euheterodonta</taxon>
        <taxon>Imparidentia</taxon>
        <taxon>Neoheterodontei</taxon>
        <taxon>Myida</taxon>
        <taxon>Dreissenoidea</taxon>
        <taxon>Dreissenidae</taxon>
        <taxon>Dreissena</taxon>
    </lineage>
</organism>
<dbReference type="EMBL" id="JAIWYP010000013">
    <property type="protein sequence ID" value="KAH3716680.1"/>
    <property type="molecule type" value="Genomic_DNA"/>
</dbReference>
<evidence type="ECO:0000313" key="2">
    <source>
        <dbReference type="Proteomes" id="UP000828390"/>
    </source>
</evidence>
<reference evidence="1" key="1">
    <citation type="journal article" date="2019" name="bioRxiv">
        <title>The Genome of the Zebra Mussel, Dreissena polymorpha: A Resource for Invasive Species Research.</title>
        <authorList>
            <person name="McCartney M.A."/>
            <person name="Auch B."/>
            <person name="Kono T."/>
            <person name="Mallez S."/>
            <person name="Zhang Y."/>
            <person name="Obille A."/>
            <person name="Becker A."/>
            <person name="Abrahante J.E."/>
            <person name="Garbe J."/>
            <person name="Badalamenti J.P."/>
            <person name="Herman A."/>
            <person name="Mangelson H."/>
            <person name="Liachko I."/>
            <person name="Sullivan S."/>
            <person name="Sone E.D."/>
            <person name="Koren S."/>
            <person name="Silverstein K.A.T."/>
            <person name="Beckman K.B."/>
            <person name="Gohl D.M."/>
        </authorList>
    </citation>
    <scope>NUCLEOTIDE SEQUENCE</scope>
    <source>
        <strain evidence="1">Duluth1</strain>
        <tissue evidence="1">Whole animal</tissue>
    </source>
</reference>
<dbReference type="AlphaFoldDB" id="A0A9D4C3S6"/>
<protein>
    <submittedName>
        <fullName evidence="1">Uncharacterized protein</fullName>
    </submittedName>
</protein>
<evidence type="ECO:0000313" key="1">
    <source>
        <dbReference type="EMBL" id="KAH3716680.1"/>
    </source>
</evidence>
<gene>
    <name evidence="1" type="ORF">DPMN_059406</name>
</gene>
<proteinExistence type="predicted"/>
<reference evidence="1" key="2">
    <citation type="submission" date="2020-11" db="EMBL/GenBank/DDBJ databases">
        <authorList>
            <person name="McCartney M.A."/>
            <person name="Auch B."/>
            <person name="Kono T."/>
            <person name="Mallez S."/>
            <person name="Becker A."/>
            <person name="Gohl D.M."/>
            <person name="Silverstein K.A.T."/>
            <person name="Koren S."/>
            <person name="Bechman K.B."/>
            <person name="Herman A."/>
            <person name="Abrahante J.E."/>
            <person name="Garbe J."/>
        </authorList>
    </citation>
    <scope>NUCLEOTIDE SEQUENCE</scope>
    <source>
        <strain evidence="1">Duluth1</strain>
        <tissue evidence="1">Whole animal</tissue>
    </source>
</reference>
<accession>A0A9D4C3S6</accession>
<comment type="caution">
    <text evidence="1">The sequence shown here is derived from an EMBL/GenBank/DDBJ whole genome shotgun (WGS) entry which is preliminary data.</text>
</comment>
<sequence length="52" mass="6020">MFSYPCTNEMTIGTMFTTSGREVFVTFAIGGWTNGRCFMLRYRQVRPSSVHF</sequence>
<keyword evidence="2" id="KW-1185">Reference proteome</keyword>
<dbReference type="Proteomes" id="UP000828390">
    <property type="component" value="Unassembled WGS sequence"/>
</dbReference>
<name>A0A9D4C3S6_DREPO</name>